<evidence type="ECO:0000313" key="6">
    <source>
        <dbReference type="Proteomes" id="UP001139104"/>
    </source>
</evidence>
<feature type="domain" description="Glycosyltransferase 2-like" evidence="4">
    <location>
        <begin position="246"/>
        <end position="375"/>
    </location>
</feature>
<evidence type="ECO:0000313" key="5">
    <source>
        <dbReference type="EMBL" id="MCI4681337.1"/>
    </source>
</evidence>
<evidence type="ECO:0000259" key="4">
    <source>
        <dbReference type="Pfam" id="PF00535"/>
    </source>
</evidence>
<organism evidence="5 6">
    <name type="scientific">Candidatus Rhodoblastus alkanivorans</name>
    <dbReference type="NCBI Taxonomy" id="2954117"/>
    <lineage>
        <taxon>Bacteria</taxon>
        <taxon>Pseudomonadati</taxon>
        <taxon>Pseudomonadota</taxon>
        <taxon>Alphaproteobacteria</taxon>
        <taxon>Hyphomicrobiales</taxon>
        <taxon>Rhodoblastaceae</taxon>
        <taxon>Rhodoblastus</taxon>
    </lineage>
</organism>
<comment type="similarity">
    <text evidence="1">Belongs to the glycosyltransferase 2 family.</text>
</comment>
<dbReference type="InterPro" id="IPR001173">
    <property type="entry name" value="Glyco_trans_2-like"/>
</dbReference>
<keyword evidence="3 5" id="KW-0808">Transferase</keyword>
<evidence type="ECO:0000256" key="2">
    <source>
        <dbReference type="ARBA" id="ARBA00022676"/>
    </source>
</evidence>
<dbReference type="Gene3D" id="3.90.550.10">
    <property type="entry name" value="Spore Coat Polysaccharide Biosynthesis Protein SpsA, Chain A"/>
    <property type="match status" value="1"/>
</dbReference>
<dbReference type="EMBL" id="JAIVFP010000001">
    <property type="protein sequence ID" value="MCI4681337.1"/>
    <property type="molecule type" value="Genomic_DNA"/>
</dbReference>
<dbReference type="GO" id="GO:0016757">
    <property type="term" value="F:glycosyltransferase activity"/>
    <property type="evidence" value="ECO:0007669"/>
    <property type="project" value="UniProtKB-KW"/>
</dbReference>
<accession>A0ABS9Z3X1</accession>
<name>A0ABS9Z3X1_9HYPH</name>
<dbReference type="SUPFAM" id="SSF53448">
    <property type="entry name" value="Nucleotide-diphospho-sugar transferases"/>
    <property type="match status" value="1"/>
</dbReference>
<dbReference type="InterPro" id="IPR029044">
    <property type="entry name" value="Nucleotide-diphossugar_trans"/>
</dbReference>
<dbReference type="EC" id="2.4.-.-" evidence="5"/>
<sequence length="863" mass="93507">MLEPPARAESKAGLRLEKLLDADALFFDSKRHFEALLLEIGKNIEAERPDLAFPFADRRCRLLKPSARDFLLRSEISRRAGFLAEGAGDLEKAIALDPTDRRILQFALTWGEAAQKSVAARLVLSEDDPDPALVGAAADWLMKEDEAPLFVVSRRDGLIKGWAAWMGAAEFHLRFEGQSESIVALTPEPDHWLADETRFAASIRLEAAEDWEIATLLRDGRRVATRRLKAGGRAFADAAPPPAALSVIVPVYEDFAATRACFEALFAQGAPPAARIFAVDDASPNAALRAWLDDQAAAGRLVLLRNDDNLGFAASVNRALALCPQGDVVLLNADASPPPESLARLAEVARAAPDIDTVTPLSNNGEYVSLPKPNAVNAMESPAEIARIDRLAREANGLDFVDLPNGIGFCLYITRACLDAVGPLPEVYARGYYEDVEFCLRAREKGFRNVCAAGVYVGHEGTRSFRAEKRRLVMRNLAVLERRFPYYQIESASFVEADPLRRARGAIEALLPNGAGRVALVCAGGAARLLARERAEALAAEAAPAPLICACAGDRAELRGASGAWPQSLGFALDDRAGLDGLMNFLRAEKIARIELFDPLALSPRLLAALFRLGARVEIAAGDLEWALPLRTPFGGACRTPDASGPCSSCAEGAYAVGAEEEARRRRVKRKRAILARAEAIRPLDRMSDQIARHIFSDAAVVPIAEPPIATRPLDRPPAGALAVLMPLRDPLADRLVIALGRALRRRDETARIVVFGACVDDLAVMKPGNVFVAGAVERGEYERLLRQYEASALMSPYRTRLFGRTDVLSRAFALPKACFDFSFGKLAREDGDLALDPRLCDAKAAALAAQWFSAPSQRAASC</sequence>
<dbReference type="PANTHER" id="PTHR43179">
    <property type="entry name" value="RHAMNOSYLTRANSFERASE WBBL"/>
    <property type="match status" value="1"/>
</dbReference>
<dbReference type="RefSeq" id="WP_243065410.1">
    <property type="nucleotide sequence ID" value="NZ_JAIVFP010000001.1"/>
</dbReference>
<evidence type="ECO:0000256" key="1">
    <source>
        <dbReference type="ARBA" id="ARBA00006739"/>
    </source>
</evidence>
<dbReference type="Pfam" id="PF00535">
    <property type="entry name" value="Glycos_transf_2"/>
    <property type="match status" value="1"/>
</dbReference>
<dbReference type="Proteomes" id="UP001139104">
    <property type="component" value="Unassembled WGS sequence"/>
</dbReference>
<keyword evidence="6" id="KW-1185">Reference proteome</keyword>
<comment type="caution">
    <text evidence="5">The sequence shown here is derived from an EMBL/GenBank/DDBJ whole genome shotgun (WGS) entry which is preliminary data.</text>
</comment>
<evidence type="ECO:0000256" key="3">
    <source>
        <dbReference type="ARBA" id="ARBA00022679"/>
    </source>
</evidence>
<keyword evidence="2 5" id="KW-0328">Glycosyltransferase</keyword>
<gene>
    <name evidence="5" type="ORF">K2U94_00890</name>
</gene>
<reference evidence="5" key="1">
    <citation type="journal article" date="2022" name="ISME J.">
        <title>Identification of active gaseous-alkane degraders at natural gas seeps.</title>
        <authorList>
            <person name="Farhan Ul Haque M."/>
            <person name="Hernandez M."/>
            <person name="Crombie A.T."/>
            <person name="Murrell J.C."/>
        </authorList>
    </citation>
    <scope>NUCLEOTIDE SEQUENCE</scope>
    <source>
        <strain evidence="5">PC2</strain>
    </source>
</reference>
<proteinExistence type="inferred from homology"/>
<protein>
    <submittedName>
        <fullName evidence="5">Glycosyltransferase</fullName>
        <ecNumber evidence="5">2.4.-.-</ecNumber>
    </submittedName>
</protein>
<dbReference type="PANTHER" id="PTHR43179:SF12">
    <property type="entry name" value="GALACTOFURANOSYLTRANSFERASE GLFT2"/>
    <property type="match status" value="1"/>
</dbReference>